<feature type="compositionally biased region" description="Low complexity" evidence="1">
    <location>
        <begin position="60"/>
        <end position="69"/>
    </location>
</feature>
<evidence type="ECO:0000256" key="1">
    <source>
        <dbReference type="SAM" id="MobiDB-lite"/>
    </source>
</evidence>
<evidence type="ECO:0000313" key="2">
    <source>
        <dbReference type="EMBL" id="GJS70865.1"/>
    </source>
</evidence>
<name>A0ABQ4Y0J6_9ASTR</name>
<dbReference type="Proteomes" id="UP001151760">
    <property type="component" value="Unassembled WGS sequence"/>
</dbReference>
<dbReference type="EMBL" id="BQNB010009963">
    <property type="protein sequence ID" value="GJS70865.1"/>
    <property type="molecule type" value="Genomic_DNA"/>
</dbReference>
<gene>
    <name evidence="2" type="ORF">Tco_0703706</name>
</gene>
<organism evidence="2 3">
    <name type="scientific">Tanacetum coccineum</name>
    <dbReference type="NCBI Taxonomy" id="301880"/>
    <lineage>
        <taxon>Eukaryota</taxon>
        <taxon>Viridiplantae</taxon>
        <taxon>Streptophyta</taxon>
        <taxon>Embryophyta</taxon>
        <taxon>Tracheophyta</taxon>
        <taxon>Spermatophyta</taxon>
        <taxon>Magnoliopsida</taxon>
        <taxon>eudicotyledons</taxon>
        <taxon>Gunneridae</taxon>
        <taxon>Pentapetalae</taxon>
        <taxon>asterids</taxon>
        <taxon>campanulids</taxon>
        <taxon>Asterales</taxon>
        <taxon>Asteraceae</taxon>
        <taxon>Asteroideae</taxon>
        <taxon>Anthemideae</taxon>
        <taxon>Anthemidinae</taxon>
        <taxon>Tanacetum</taxon>
    </lineage>
</organism>
<comment type="caution">
    <text evidence="2">The sequence shown here is derived from an EMBL/GenBank/DDBJ whole genome shotgun (WGS) entry which is preliminary data.</text>
</comment>
<protein>
    <submittedName>
        <fullName evidence="2">Uncharacterized protein</fullName>
    </submittedName>
</protein>
<keyword evidence="3" id="KW-1185">Reference proteome</keyword>
<evidence type="ECO:0000313" key="3">
    <source>
        <dbReference type="Proteomes" id="UP001151760"/>
    </source>
</evidence>
<proteinExistence type="predicted"/>
<accession>A0ABQ4Y0J6</accession>
<reference evidence="2" key="2">
    <citation type="submission" date="2022-01" db="EMBL/GenBank/DDBJ databases">
        <authorList>
            <person name="Yamashiro T."/>
            <person name="Shiraishi A."/>
            <person name="Satake H."/>
            <person name="Nakayama K."/>
        </authorList>
    </citation>
    <scope>NUCLEOTIDE SEQUENCE</scope>
</reference>
<reference evidence="2" key="1">
    <citation type="journal article" date="2022" name="Int. J. Mol. Sci.">
        <title>Draft Genome of Tanacetum Coccineum: Genomic Comparison of Closely Related Tanacetum-Family Plants.</title>
        <authorList>
            <person name="Yamashiro T."/>
            <person name="Shiraishi A."/>
            <person name="Nakayama K."/>
            <person name="Satake H."/>
        </authorList>
    </citation>
    <scope>NUCLEOTIDE SEQUENCE</scope>
</reference>
<feature type="compositionally biased region" description="Basic and acidic residues" evidence="1">
    <location>
        <begin position="43"/>
        <end position="54"/>
    </location>
</feature>
<feature type="non-terminal residue" evidence="2">
    <location>
        <position position="1"/>
    </location>
</feature>
<feature type="region of interest" description="Disordered" evidence="1">
    <location>
        <begin position="34"/>
        <end position="71"/>
    </location>
</feature>
<sequence>RKDNMYSFDMKNIVLKESLTCLVAKATDKYGYIRNHKKTVKNGQERTRESEEYKKKPKSQSRSQKSQASGEISQITLLTSSLSSSSRVEMEKAHILVGFCTKLLTKEAQAVTSRNDSLAILKCPHSIQRPIFVIQSLKEMEG</sequence>